<gene>
    <name evidence="1" type="ORF">LUA448_LOCUS31267</name>
</gene>
<evidence type="ECO:0000313" key="2">
    <source>
        <dbReference type="Proteomes" id="UP000663833"/>
    </source>
</evidence>
<reference evidence="1" key="1">
    <citation type="submission" date="2021-02" db="EMBL/GenBank/DDBJ databases">
        <authorList>
            <person name="Nowell W R."/>
        </authorList>
    </citation>
    <scope>NUCLEOTIDE SEQUENCE</scope>
</reference>
<evidence type="ECO:0000313" key="1">
    <source>
        <dbReference type="EMBL" id="CAF3617812.1"/>
    </source>
</evidence>
<dbReference type="AlphaFoldDB" id="A0A818PAQ5"/>
<accession>A0A818PAQ5</accession>
<sequence length="76" mass="8283">MSSVGYCFNICQTIDKNIVKERRTSISDSQTSTNLTKTGTLIFGRRFSLSHLAQPIMNLSSQSQNDPSSTPSSPGN</sequence>
<comment type="caution">
    <text evidence="1">The sequence shown here is derived from an EMBL/GenBank/DDBJ whole genome shotgun (WGS) entry which is preliminary data.</text>
</comment>
<protein>
    <submittedName>
        <fullName evidence="1">Uncharacterized protein</fullName>
    </submittedName>
</protein>
<name>A0A818PAQ5_9BILA</name>
<organism evidence="1 2">
    <name type="scientific">Rotaria socialis</name>
    <dbReference type="NCBI Taxonomy" id="392032"/>
    <lineage>
        <taxon>Eukaryota</taxon>
        <taxon>Metazoa</taxon>
        <taxon>Spiralia</taxon>
        <taxon>Gnathifera</taxon>
        <taxon>Rotifera</taxon>
        <taxon>Eurotatoria</taxon>
        <taxon>Bdelloidea</taxon>
        <taxon>Philodinida</taxon>
        <taxon>Philodinidae</taxon>
        <taxon>Rotaria</taxon>
    </lineage>
</organism>
<proteinExistence type="predicted"/>
<dbReference type="Proteomes" id="UP000663833">
    <property type="component" value="Unassembled WGS sequence"/>
</dbReference>
<dbReference type="EMBL" id="CAJNYD010004645">
    <property type="protein sequence ID" value="CAF3617812.1"/>
    <property type="molecule type" value="Genomic_DNA"/>
</dbReference>